<dbReference type="OrthoDB" id="9788453at2"/>
<organism evidence="9 10">
    <name type="scientific">Paenibacillus herberti</name>
    <dbReference type="NCBI Taxonomy" id="1619309"/>
    <lineage>
        <taxon>Bacteria</taxon>
        <taxon>Bacillati</taxon>
        <taxon>Bacillota</taxon>
        <taxon>Bacilli</taxon>
        <taxon>Bacillales</taxon>
        <taxon>Paenibacillaceae</taxon>
        <taxon>Paenibacillus</taxon>
    </lineage>
</organism>
<name>A0A229NUV9_9BACL</name>
<protein>
    <submittedName>
        <fullName evidence="9">MFS transporter</fullName>
    </submittedName>
</protein>
<feature type="transmembrane region" description="Helical" evidence="7">
    <location>
        <begin position="375"/>
        <end position="394"/>
    </location>
</feature>
<evidence type="ECO:0000259" key="8">
    <source>
        <dbReference type="PROSITE" id="PS50850"/>
    </source>
</evidence>
<keyword evidence="3" id="KW-1003">Cell membrane</keyword>
<accession>A0A229NUV9</accession>
<feature type="transmembrane region" description="Helical" evidence="7">
    <location>
        <begin position="301"/>
        <end position="320"/>
    </location>
</feature>
<dbReference type="GO" id="GO:0022857">
    <property type="term" value="F:transmembrane transporter activity"/>
    <property type="evidence" value="ECO:0007669"/>
    <property type="project" value="InterPro"/>
</dbReference>
<feature type="transmembrane region" description="Helical" evidence="7">
    <location>
        <begin position="12"/>
        <end position="34"/>
    </location>
</feature>
<evidence type="ECO:0000256" key="6">
    <source>
        <dbReference type="ARBA" id="ARBA00023136"/>
    </source>
</evidence>
<dbReference type="RefSeq" id="WP_089526318.1">
    <property type="nucleotide sequence ID" value="NZ_NMUQ01000003.1"/>
</dbReference>
<comment type="subcellular location">
    <subcellularLocation>
        <location evidence="1">Cell membrane</location>
        <topology evidence="1">Multi-pass membrane protein</topology>
    </subcellularLocation>
</comment>
<feature type="transmembrane region" description="Helical" evidence="7">
    <location>
        <begin position="139"/>
        <end position="161"/>
    </location>
</feature>
<feature type="transmembrane region" description="Helical" evidence="7">
    <location>
        <begin position="239"/>
        <end position="261"/>
    </location>
</feature>
<dbReference type="InterPro" id="IPR050189">
    <property type="entry name" value="MFS_Efflux_Transporters"/>
</dbReference>
<dbReference type="Pfam" id="PF07690">
    <property type="entry name" value="MFS_1"/>
    <property type="match status" value="1"/>
</dbReference>
<dbReference type="InterPro" id="IPR020846">
    <property type="entry name" value="MFS_dom"/>
</dbReference>
<keyword evidence="4 7" id="KW-0812">Transmembrane</keyword>
<dbReference type="GO" id="GO:0005886">
    <property type="term" value="C:plasma membrane"/>
    <property type="evidence" value="ECO:0007669"/>
    <property type="project" value="UniProtKB-SubCell"/>
</dbReference>
<dbReference type="InterPro" id="IPR011701">
    <property type="entry name" value="MFS"/>
</dbReference>
<proteinExistence type="predicted"/>
<evidence type="ECO:0000256" key="1">
    <source>
        <dbReference type="ARBA" id="ARBA00004651"/>
    </source>
</evidence>
<comment type="caution">
    <text evidence="9">The sequence shown here is derived from an EMBL/GenBank/DDBJ whole genome shotgun (WGS) entry which is preliminary data.</text>
</comment>
<dbReference type="SUPFAM" id="SSF103473">
    <property type="entry name" value="MFS general substrate transporter"/>
    <property type="match status" value="1"/>
</dbReference>
<feature type="transmembrane region" description="Helical" evidence="7">
    <location>
        <begin position="341"/>
        <end position="363"/>
    </location>
</feature>
<dbReference type="EMBL" id="NMUQ01000003">
    <property type="protein sequence ID" value="OXM13614.1"/>
    <property type="molecule type" value="Genomic_DNA"/>
</dbReference>
<dbReference type="CDD" id="cd17324">
    <property type="entry name" value="MFS_NepI_like"/>
    <property type="match status" value="1"/>
</dbReference>
<feature type="transmembrane region" description="Helical" evidence="7">
    <location>
        <begin position="81"/>
        <end position="100"/>
    </location>
</feature>
<feature type="transmembrane region" description="Helical" evidence="7">
    <location>
        <begin position="106"/>
        <end position="127"/>
    </location>
</feature>
<feature type="transmembrane region" description="Helical" evidence="7">
    <location>
        <begin position="212"/>
        <end position="233"/>
    </location>
</feature>
<evidence type="ECO:0000256" key="3">
    <source>
        <dbReference type="ARBA" id="ARBA00022475"/>
    </source>
</evidence>
<evidence type="ECO:0000256" key="4">
    <source>
        <dbReference type="ARBA" id="ARBA00022692"/>
    </source>
</evidence>
<dbReference type="Proteomes" id="UP000215145">
    <property type="component" value="Unassembled WGS sequence"/>
</dbReference>
<evidence type="ECO:0000256" key="5">
    <source>
        <dbReference type="ARBA" id="ARBA00022989"/>
    </source>
</evidence>
<dbReference type="InterPro" id="IPR036259">
    <property type="entry name" value="MFS_trans_sf"/>
</dbReference>
<feature type="transmembrane region" description="Helical" evidence="7">
    <location>
        <begin position="273"/>
        <end position="295"/>
    </location>
</feature>
<keyword evidence="5 7" id="KW-1133">Transmembrane helix</keyword>
<keyword evidence="10" id="KW-1185">Reference proteome</keyword>
<dbReference type="PROSITE" id="PS50850">
    <property type="entry name" value="MFS"/>
    <property type="match status" value="1"/>
</dbReference>
<keyword evidence="2" id="KW-0813">Transport</keyword>
<gene>
    <name evidence="9" type="ORF">CGZ75_21560</name>
</gene>
<reference evidence="9 10" key="1">
    <citation type="submission" date="2017-07" db="EMBL/GenBank/DDBJ databases">
        <title>Paenibacillus herberti R33 genome sequencing and assembly.</title>
        <authorList>
            <person name="Su W."/>
        </authorList>
    </citation>
    <scope>NUCLEOTIDE SEQUENCE [LARGE SCALE GENOMIC DNA]</scope>
    <source>
        <strain evidence="9 10">R33</strain>
    </source>
</reference>
<keyword evidence="6 7" id="KW-0472">Membrane</keyword>
<dbReference type="PANTHER" id="PTHR43124">
    <property type="entry name" value="PURINE EFFLUX PUMP PBUE"/>
    <property type="match status" value="1"/>
</dbReference>
<dbReference type="PANTHER" id="PTHR43124:SF8">
    <property type="entry name" value="INNER MEMBRANE TRANSPORT PROTEIN YDHP"/>
    <property type="match status" value="1"/>
</dbReference>
<evidence type="ECO:0000256" key="7">
    <source>
        <dbReference type="SAM" id="Phobius"/>
    </source>
</evidence>
<sequence length="404" mass="42354">MQSVQSLARDKLPLSLYSLTAGAFAIGMTEFVIMGLLPEVAADLGVSIPKAGNLITGYALGVGIGAPVLALATARFPKKMLLSLLMILFIIGNIAAAFAPSYGVLLAARIFTSLAHGTFFGIGAVYATSLVTEQRKAGAVAIMMAGLTIANILGVPFGTFIGQEYGWRMSFGAVAIMGVITLIGLIILIPSVKQQEETSTARQIRAVMQPKIGLALLIGTMGCISIFSLFSYIKPLLTSVTGFSAGSIPWVLVLIGCGVTVGNMLGGKLADRALMPTVIGSFAIQVLLLVTLGLVDESAGITLVVLFLWGAAAFSPMPGLQVRIMTLAKDAPALASTSNHAVLNFGNAFGAFFGGWIVVFFQFSPGKFDYSVLPWSASVFSLLGLLAAFVMLAWDRRERKNSAA</sequence>
<feature type="transmembrane region" description="Helical" evidence="7">
    <location>
        <begin position="54"/>
        <end position="74"/>
    </location>
</feature>
<evidence type="ECO:0000313" key="9">
    <source>
        <dbReference type="EMBL" id="OXM13614.1"/>
    </source>
</evidence>
<dbReference type="Gene3D" id="1.20.1250.20">
    <property type="entry name" value="MFS general substrate transporter like domains"/>
    <property type="match status" value="2"/>
</dbReference>
<evidence type="ECO:0000256" key="2">
    <source>
        <dbReference type="ARBA" id="ARBA00022448"/>
    </source>
</evidence>
<feature type="transmembrane region" description="Helical" evidence="7">
    <location>
        <begin position="167"/>
        <end position="192"/>
    </location>
</feature>
<dbReference type="AlphaFoldDB" id="A0A229NUV9"/>
<feature type="domain" description="Major facilitator superfamily (MFS) profile" evidence="8">
    <location>
        <begin position="15"/>
        <end position="396"/>
    </location>
</feature>
<evidence type="ECO:0000313" key="10">
    <source>
        <dbReference type="Proteomes" id="UP000215145"/>
    </source>
</evidence>